<dbReference type="AlphaFoldDB" id="A0A1R2D3F7"/>
<organism evidence="1 2">
    <name type="scientific">Stentor coeruleus</name>
    <dbReference type="NCBI Taxonomy" id="5963"/>
    <lineage>
        <taxon>Eukaryota</taxon>
        <taxon>Sar</taxon>
        <taxon>Alveolata</taxon>
        <taxon>Ciliophora</taxon>
        <taxon>Postciliodesmatophora</taxon>
        <taxon>Heterotrichea</taxon>
        <taxon>Heterotrichida</taxon>
        <taxon>Stentoridae</taxon>
        <taxon>Stentor</taxon>
    </lineage>
</organism>
<dbReference type="EMBL" id="MPUH01000008">
    <property type="protein sequence ID" value="OMJ95746.1"/>
    <property type="molecule type" value="Genomic_DNA"/>
</dbReference>
<evidence type="ECO:0000313" key="1">
    <source>
        <dbReference type="EMBL" id="OMJ95746.1"/>
    </source>
</evidence>
<evidence type="ECO:0000313" key="2">
    <source>
        <dbReference type="Proteomes" id="UP000187209"/>
    </source>
</evidence>
<gene>
    <name evidence="1" type="ORF">SteCoe_820</name>
</gene>
<sequence>MSSEEKHKKTQNTCPVSCEDVDVIPECYHYSNKCFCFMCTCGQHKCPSLKKSFFVKGAFDSNYSRSYSRPGTAQAPVSRIQKMYRPNDQKMDLKTVYMSEFANFKPSPERWKRSETPQPNYKFEGSSQYSRDFPNWGPVDKIVMKHPVNPVHDTKLKFNGKSAYEEQFVCRTPKVEANPGYRSKEIRPKSFDIPLQTTFQRDFQPSTPDYYARHERKCNEKPSKIFYNKNQFQTTTATAYLPTSISLKDPMHYMKEIMGKTK</sequence>
<keyword evidence="2" id="KW-1185">Reference proteome</keyword>
<reference evidence="1 2" key="1">
    <citation type="submission" date="2016-11" db="EMBL/GenBank/DDBJ databases">
        <title>The macronuclear genome of Stentor coeruleus: a giant cell with tiny introns.</title>
        <authorList>
            <person name="Slabodnick M."/>
            <person name="Ruby J.G."/>
            <person name="Reiff S.B."/>
            <person name="Swart E.C."/>
            <person name="Gosai S."/>
            <person name="Prabakaran S."/>
            <person name="Witkowska E."/>
            <person name="Larue G.E."/>
            <person name="Fisher S."/>
            <person name="Freeman R.M."/>
            <person name="Gunawardena J."/>
            <person name="Chu W."/>
            <person name="Stover N.A."/>
            <person name="Gregory B.D."/>
            <person name="Nowacki M."/>
            <person name="Derisi J."/>
            <person name="Roy S.W."/>
            <person name="Marshall W.F."/>
            <person name="Sood P."/>
        </authorList>
    </citation>
    <scope>NUCLEOTIDE SEQUENCE [LARGE SCALE GENOMIC DNA]</scope>
    <source>
        <strain evidence="1">WM001</strain>
    </source>
</reference>
<dbReference type="Proteomes" id="UP000187209">
    <property type="component" value="Unassembled WGS sequence"/>
</dbReference>
<comment type="caution">
    <text evidence="1">The sequence shown here is derived from an EMBL/GenBank/DDBJ whole genome shotgun (WGS) entry which is preliminary data.</text>
</comment>
<protein>
    <submittedName>
        <fullName evidence="1">Uncharacterized protein</fullName>
    </submittedName>
</protein>
<dbReference type="OrthoDB" id="365640at2759"/>
<proteinExistence type="predicted"/>
<accession>A0A1R2D3F7</accession>
<name>A0A1R2D3F7_9CILI</name>